<feature type="compositionally biased region" description="Basic and acidic residues" evidence="4">
    <location>
        <begin position="228"/>
        <end position="242"/>
    </location>
</feature>
<dbReference type="Pfam" id="PF09532">
    <property type="entry name" value="FDF"/>
    <property type="match status" value="1"/>
</dbReference>
<dbReference type="PANTHER" id="PTHR13586">
    <property type="entry name" value="SCD6 PROTEIN-RELATED"/>
    <property type="match status" value="1"/>
</dbReference>
<feature type="region of interest" description="Disordered" evidence="4">
    <location>
        <begin position="160"/>
        <end position="197"/>
    </location>
</feature>
<dbReference type="PROSITE" id="PS51513">
    <property type="entry name" value="FFD"/>
    <property type="match status" value="1"/>
</dbReference>
<keyword evidence="8" id="KW-1185">Reference proteome</keyword>
<evidence type="ECO:0000259" key="6">
    <source>
        <dbReference type="PROSITE" id="PS51513"/>
    </source>
</evidence>
<evidence type="ECO:0000313" key="8">
    <source>
        <dbReference type="Proteomes" id="UP001266305"/>
    </source>
</evidence>
<dbReference type="Proteomes" id="UP001266305">
    <property type="component" value="Unassembled WGS sequence"/>
</dbReference>
<evidence type="ECO:0000256" key="4">
    <source>
        <dbReference type="SAM" id="MobiDB-lite"/>
    </source>
</evidence>
<name>A0ABQ9VLP0_SAGOE</name>
<feature type="domain" description="DFDF" evidence="5">
    <location>
        <begin position="193"/>
        <end position="229"/>
    </location>
</feature>
<evidence type="ECO:0000256" key="3">
    <source>
        <dbReference type="PROSITE-ProRule" id="PRU00846"/>
    </source>
</evidence>
<dbReference type="PANTHER" id="PTHR13586:SF1">
    <property type="entry name" value="PROTEIN LSM14 HOMOLOG B"/>
    <property type="match status" value="1"/>
</dbReference>
<feature type="domain" description="FFD box profile" evidence="6">
    <location>
        <begin position="262"/>
        <end position="278"/>
    </location>
</feature>
<feature type="region of interest" description="Disordered" evidence="4">
    <location>
        <begin position="74"/>
        <end position="107"/>
    </location>
</feature>
<evidence type="ECO:0000256" key="2">
    <source>
        <dbReference type="ARBA" id="ARBA00023274"/>
    </source>
</evidence>
<feature type="region of interest" description="Disordered" evidence="4">
    <location>
        <begin position="228"/>
        <end position="262"/>
    </location>
</feature>
<keyword evidence="2" id="KW-0687">Ribonucleoprotein</keyword>
<protein>
    <submittedName>
        <fullName evidence="7">Protein LSM14 B</fullName>
    </submittedName>
</protein>
<accession>A0ABQ9VLP0</accession>
<dbReference type="InterPro" id="IPR025762">
    <property type="entry name" value="DFDF"/>
</dbReference>
<dbReference type="InterPro" id="IPR025761">
    <property type="entry name" value="FFD_box"/>
</dbReference>
<feature type="compositionally biased region" description="Basic residues" evidence="4">
    <location>
        <begin position="171"/>
        <end position="187"/>
    </location>
</feature>
<dbReference type="InterPro" id="IPR019050">
    <property type="entry name" value="FDF_dom"/>
</dbReference>
<keyword evidence="1" id="KW-0810">Translation regulation</keyword>
<evidence type="ECO:0000256" key="1">
    <source>
        <dbReference type="ARBA" id="ARBA00022845"/>
    </source>
</evidence>
<dbReference type="SMART" id="SM01199">
    <property type="entry name" value="FDF"/>
    <property type="match status" value="1"/>
</dbReference>
<sequence length="281" mass="30532">MAPYGPLAASSLLSQQYAASLGLGREKSHGILDLDLALQMGSECRIDREVGAGFPSIPVGKSPMVEQGVQTGSADNLNAKRLLPGKGTPGTQLSGRQAPPSSKTTSGQARAAASCSAALAACPVVVVLPQLGSGFRLLQELRLTLPFCALDVVQPAAVQTQGQVNDENRRPQRRRSGNRRTRNRSRGQNRSTNVKENTIKFEGDFDFESANAQFNREELDKEFKKKLNFKDDKAEKGEEKDPAVVTQSDETPAEEDLLGPNCYYDKSKSFFDNISSELKTR</sequence>
<evidence type="ECO:0000313" key="7">
    <source>
        <dbReference type="EMBL" id="KAK2110283.1"/>
    </source>
</evidence>
<dbReference type="EMBL" id="JASSZA010000005">
    <property type="protein sequence ID" value="KAK2110283.1"/>
    <property type="molecule type" value="Genomic_DNA"/>
</dbReference>
<gene>
    <name evidence="7" type="primary">LSM14B</name>
    <name evidence="7" type="ORF">P7K49_010029</name>
</gene>
<feature type="compositionally biased region" description="Polar residues" evidence="4">
    <location>
        <begin position="89"/>
        <end position="107"/>
    </location>
</feature>
<dbReference type="PROSITE" id="PS51512">
    <property type="entry name" value="DFDF"/>
    <property type="match status" value="1"/>
</dbReference>
<evidence type="ECO:0000259" key="5">
    <source>
        <dbReference type="PROSITE" id="PS51512"/>
    </source>
</evidence>
<reference evidence="7 8" key="1">
    <citation type="submission" date="2023-05" db="EMBL/GenBank/DDBJ databases">
        <title>B98-5 Cell Line De Novo Hybrid Assembly: An Optical Mapping Approach.</title>
        <authorList>
            <person name="Kananen K."/>
            <person name="Auerbach J.A."/>
            <person name="Kautto E."/>
            <person name="Blachly J.S."/>
        </authorList>
    </citation>
    <scope>NUCLEOTIDE SEQUENCE [LARGE SCALE GENOMIC DNA]</scope>
    <source>
        <strain evidence="7">B95-8</strain>
        <tissue evidence="7">Cell line</tissue>
    </source>
</reference>
<organism evidence="7 8">
    <name type="scientific">Saguinus oedipus</name>
    <name type="common">Cotton-top tamarin</name>
    <name type="synonym">Oedipomidas oedipus</name>
    <dbReference type="NCBI Taxonomy" id="9490"/>
    <lineage>
        <taxon>Eukaryota</taxon>
        <taxon>Metazoa</taxon>
        <taxon>Chordata</taxon>
        <taxon>Craniata</taxon>
        <taxon>Vertebrata</taxon>
        <taxon>Euteleostomi</taxon>
        <taxon>Mammalia</taxon>
        <taxon>Eutheria</taxon>
        <taxon>Euarchontoglires</taxon>
        <taxon>Primates</taxon>
        <taxon>Haplorrhini</taxon>
        <taxon>Platyrrhini</taxon>
        <taxon>Cebidae</taxon>
        <taxon>Callitrichinae</taxon>
        <taxon>Saguinus</taxon>
    </lineage>
</organism>
<proteinExistence type="predicted"/>
<feature type="short sequence motif" description="FFD box" evidence="3">
    <location>
        <begin position="262"/>
        <end position="278"/>
    </location>
</feature>
<comment type="caution">
    <text evidence="7">The sequence shown here is derived from an EMBL/GenBank/DDBJ whole genome shotgun (WGS) entry which is preliminary data.</text>
</comment>